<evidence type="ECO:0000256" key="1">
    <source>
        <dbReference type="PROSITE-ProRule" id="PRU00023"/>
    </source>
</evidence>
<dbReference type="PANTHER" id="PTHR46224:SF64">
    <property type="entry name" value="IQ MOTIF AND ANKYRIN REPEAT DOMAIN-CONTAINING PROTEIN 1"/>
    <property type="match status" value="1"/>
</dbReference>
<evidence type="ECO:0000313" key="4">
    <source>
        <dbReference type="Proteomes" id="UP000295479"/>
    </source>
</evidence>
<organism evidence="3 4">
    <name type="scientific">Flavobacterium cellulosilyticum</name>
    <dbReference type="NCBI Taxonomy" id="2541731"/>
    <lineage>
        <taxon>Bacteria</taxon>
        <taxon>Pseudomonadati</taxon>
        <taxon>Bacteroidota</taxon>
        <taxon>Flavobacteriia</taxon>
        <taxon>Flavobacteriales</taxon>
        <taxon>Flavobacteriaceae</taxon>
        <taxon>Flavobacterium</taxon>
    </lineage>
</organism>
<dbReference type="PANTHER" id="PTHR46224">
    <property type="entry name" value="ANKYRIN REPEAT FAMILY PROTEIN"/>
    <property type="match status" value="1"/>
</dbReference>
<keyword evidence="2" id="KW-1133">Transmembrane helix</keyword>
<evidence type="ECO:0000313" key="3">
    <source>
        <dbReference type="EMBL" id="TDD98559.1"/>
    </source>
</evidence>
<dbReference type="SUPFAM" id="SSF48403">
    <property type="entry name" value="Ankyrin repeat"/>
    <property type="match status" value="1"/>
</dbReference>
<gene>
    <name evidence="3" type="ORF">E0F76_05370</name>
</gene>
<dbReference type="InterPro" id="IPR051616">
    <property type="entry name" value="Cul2-RING_E3_ligase_SR"/>
</dbReference>
<dbReference type="EMBL" id="SMFK01000002">
    <property type="protein sequence ID" value="TDD98559.1"/>
    <property type="molecule type" value="Genomic_DNA"/>
</dbReference>
<feature type="repeat" description="ANK" evidence="1">
    <location>
        <begin position="104"/>
        <end position="136"/>
    </location>
</feature>
<keyword evidence="4" id="KW-1185">Reference proteome</keyword>
<reference evidence="3 4" key="1">
    <citation type="submission" date="2019-03" db="EMBL/GenBank/DDBJ databases">
        <title>Flavobacterium AR-3-4 sp. nov. isolated from arctic soil.</title>
        <authorList>
            <person name="Chaudhary D.K."/>
        </authorList>
    </citation>
    <scope>NUCLEOTIDE SEQUENCE [LARGE SCALE GENOMIC DNA]</scope>
    <source>
        <strain evidence="3 4">AR-3-4</strain>
    </source>
</reference>
<dbReference type="RefSeq" id="WP_132002418.1">
    <property type="nucleotide sequence ID" value="NZ_SMFK01000002.1"/>
</dbReference>
<keyword evidence="2" id="KW-0472">Membrane</keyword>
<dbReference type="AlphaFoldDB" id="A0A4R5CHJ8"/>
<protein>
    <submittedName>
        <fullName evidence="3">Ankyrin repeat domain-containing protein</fullName>
    </submittedName>
</protein>
<proteinExistence type="predicted"/>
<dbReference type="Gene3D" id="1.25.40.20">
    <property type="entry name" value="Ankyrin repeat-containing domain"/>
    <property type="match status" value="1"/>
</dbReference>
<dbReference type="InterPro" id="IPR002110">
    <property type="entry name" value="Ankyrin_rpt"/>
</dbReference>
<dbReference type="Proteomes" id="UP000295479">
    <property type="component" value="Unassembled WGS sequence"/>
</dbReference>
<dbReference type="InterPro" id="IPR036770">
    <property type="entry name" value="Ankyrin_rpt-contain_sf"/>
</dbReference>
<accession>A0A4R5CHJ8</accession>
<dbReference type="OrthoDB" id="1358486at2"/>
<keyword evidence="1" id="KW-0040">ANK repeat</keyword>
<dbReference type="PROSITE" id="PS50088">
    <property type="entry name" value="ANK_REPEAT"/>
    <property type="match status" value="1"/>
</dbReference>
<name>A0A4R5CHJ8_9FLAO</name>
<comment type="caution">
    <text evidence="3">The sequence shown here is derived from an EMBL/GenBank/DDBJ whole genome shotgun (WGS) entry which is preliminary data.</text>
</comment>
<evidence type="ECO:0000256" key="2">
    <source>
        <dbReference type="SAM" id="Phobius"/>
    </source>
</evidence>
<dbReference type="SMART" id="SM00248">
    <property type="entry name" value="ANK"/>
    <property type="match status" value="4"/>
</dbReference>
<dbReference type="Pfam" id="PF12796">
    <property type="entry name" value="Ank_2"/>
    <property type="match status" value="1"/>
</dbReference>
<feature type="transmembrane region" description="Helical" evidence="2">
    <location>
        <begin position="6"/>
        <end position="23"/>
    </location>
</feature>
<keyword evidence="2" id="KW-0812">Transmembrane</keyword>
<sequence>MKTKKIIGSIIVLGLVIFAFLYYSKMQKDKWVRESPETKYSEQRENEVWGKILRGGNPSLFYGTPLYEVANAMSGLPYFRNEEKIIKLINEIPKEYINYQEGKFGHTIGHFALRTYNFGAIRKLLDRGLNPNLMDKMEGAIIIEINSSAYSYKSPESLKTLKYMIQKGANVNLYSKKAQFTTPLIEAAKSNLENVKILVEAGANPHFINEFGYVFKSPLSAALLYKRIEIVNYLIFNQKVDFRALKHPMDSKFHPGDYEILYNLREMFFELNSKKYQEKMRLVAYLKTQGLDYWKTPIEERFRNNPNYTPEYLSKY</sequence>